<sequence length="80" mass="9101">MKIRVYCLVQQQKFEDSKSKVEVAVGEKEMVVVKMMDMMEFTNPIRFPIVVKLFWHEVMVNTKVGEIMAVDVGGGSGMDT</sequence>
<evidence type="ECO:0000313" key="2">
    <source>
        <dbReference type="Proteomes" id="UP000316621"/>
    </source>
</evidence>
<dbReference type="Proteomes" id="UP000316621">
    <property type="component" value="Chromosome 7"/>
</dbReference>
<proteinExistence type="predicted"/>
<accession>A0A4Y7KG98</accession>
<reference evidence="1 2" key="1">
    <citation type="journal article" date="2018" name="Science">
        <title>The opium poppy genome and morphinan production.</title>
        <authorList>
            <person name="Guo L."/>
            <person name="Winzer T."/>
            <person name="Yang X."/>
            <person name="Li Y."/>
            <person name="Ning Z."/>
            <person name="He Z."/>
            <person name="Teodor R."/>
            <person name="Lu Y."/>
            <person name="Bowser T.A."/>
            <person name="Graham I.A."/>
            <person name="Ye K."/>
        </authorList>
    </citation>
    <scope>NUCLEOTIDE SEQUENCE [LARGE SCALE GENOMIC DNA]</scope>
    <source>
        <strain evidence="2">cv. HN1</strain>
        <tissue evidence="1">Leaves</tissue>
    </source>
</reference>
<dbReference type="EMBL" id="CM010721">
    <property type="protein sequence ID" value="RZC71380.1"/>
    <property type="molecule type" value="Genomic_DNA"/>
</dbReference>
<protein>
    <submittedName>
        <fullName evidence="1">Uncharacterized protein</fullName>
    </submittedName>
</protein>
<dbReference type="Gramene" id="RZC71380">
    <property type="protein sequence ID" value="RZC71380"/>
    <property type="gene ID" value="C5167_034672"/>
</dbReference>
<keyword evidence="2" id="KW-1185">Reference proteome</keyword>
<organism evidence="1 2">
    <name type="scientific">Papaver somniferum</name>
    <name type="common">Opium poppy</name>
    <dbReference type="NCBI Taxonomy" id="3469"/>
    <lineage>
        <taxon>Eukaryota</taxon>
        <taxon>Viridiplantae</taxon>
        <taxon>Streptophyta</taxon>
        <taxon>Embryophyta</taxon>
        <taxon>Tracheophyta</taxon>
        <taxon>Spermatophyta</taxon>
        <taxon>Magnoliopsida</taxon>
        <taxon>Ranunculales</taxon>
        <taxon>Papaveraceae</taxon>
        <taxon>Papaveroideae</taxon>
        <taxon>Papaver</taxon>
    </lineage>
</organism>
<dbReference type="AlphaFoldDB" id="A0A4Y7KG98"/>
<evidence type="ECO:0000313" key="1">
    <source>
        <dbReference type="EMBL" id="RZC71380.1"/>
    </source>
</evidence>
<gene>
    <name evidence="1" type="ORF">C5167_034672</name>
</gene>
<name>A0A4Y7KG98_PAPSO</name>